<evidence type="ECO:0000313" key="3">
    <source>
        <dbReference type="Proteomes" id="UP001153636"/>
    </source>
</evidence>
<keyword evidence="1" id="KW-0812">Transmembrane</keyword>
<gene>
    <name evidence="2" type="ORF">PSYICH_LOCUS11930</name>
</gene>
<evidence type="ECO:0000256" key="1">
    <source>
        <dbReference type="SAM" id="Phobius"/>
    </source>
</evidence>
<accession>A0A9P0D8W9</accession>
<keyword evidence="3" id="KW-1185">Reference proteome</keyword>
<reference evidence="2" key="1">
    <citation type="submission" date="2022-01" db="EMBL/GenBank/DDBJ databases">
        <authorList>
            <person name="King R."/>
        </authorList>
    </citation>
    <scope>NUCLEOTIDE SEQUENCE</scope>
</reference>
<evidence type="ECO:0000313" key="2">
    <source>
        <dbReference type="EMBL" id="CAH1112353.1"/>
    </source>
</evidence>
<dbReference type="Proteomes" id="UP001153636">
    <property type="component" value="Chromosome 6"/>
</dbReference>
<dbReference type="AlphaFoldDB" id="A0A9P0D8W9"/>
<name>A0A9P0D8W9_9CUCU</name>
<protein>
    <submittedName>
        <fullName evidence="2">Uncharacterized protein</fullName>
    </submittedName>
</protein>
<keyword evidence="1" id="KW-0472">Membrane</keyword>
<proteinExistence type="predicted"/>
<dbReference type="PANTHER" id="PTHR47771">
    <property type="entry name" value="LD27203P-RELATED"/>
    <property type="match status" value="1"/>
</dbReference>
<keyword evidence="1" id="KW-1133">Transmembrane helix</keyword>
<dbReference type="OrthoDB" id="6630782at2759"/>
<feature type="transmembrane region" description="Helical" evidence="1">
    <location>
        <begin position="20"/>
        <end position="39"/>
    </location>
</feature>
<dbReference type="PANTHER" id="PTHR47771:SF14">
    <property type="entry name" value="RH73259P"/>
    <property type="match status" value="1"/>
</dbReference>
<dbReference type="EMBL" id="OV651818">
    <property type="protein sequence ID" value="CAH1112353.1"/>
    <property type="molecule type" value="Genomic_DNA"/>
</dbReference>
<sequence>MSLVCRYKNCRYNRNMFQEIIIFLALRITFTFATISNTVESVDTNLLLPSKQYYPVEKTIYVPYKVYEEQEVYFFHRYPVIKEVPVPIAVPVEVPIIKHVQVPYPVPVLKLTPVPVPIKVPKPYPIIKEVRVPVKIPIKVPKPYPVEKIIRYPVRFFSKRPVPYKIEQPVAVTEEKFIPVPVEKPVPYPIKVEVSRPVPYLVEKEVLYPVKVPVKIPIPVEGVNEYSQYDKREYIKDDETETRVKHVVPEQNFLESVRKERITNKITENISNSLQDDLPDNQKSKTDTNDAKIFVSNYKDDEIIIKFEDKNNKTENIDDRRLEEAKNVPNDHVKEIHEEKQDVEDNIKNNETNVVKYMYKTNIQKII</sequence>
<organism evidence="2 3">
    <name type="scientific">Psylliodes chrysocephalus</name>
    <dbReference type="NCBI Taxonomy" id="3402493"/>
    <lineage>
        <taxon>Eukaryota</taxon>
        <taxon>Metazoa</taxon>
        <taxon>Ecdysozoa</taxon>
        <taxon>Arthropoda</taxon>
        <taxon>Hexapoda</taxon>
        <taxon>Insecta</taxon>
        <taxon>Pterygota</taxon>
        <taxon>Neoptera</taxon>
        <taxon>Endopterygota</taxon>
        <taxon>Coleoptera</taxon>
        <taxon>Polyphaga</taxon>
        <taxon>Cucujiformia</taxon>
        <taxon>Chrysomeloidea</taxon>
        <taxon>Chrysomelidae</taxon>
        <taxon>Galerucinae</taxon>
        <taxon>Alticini</taxon>
        <taxon>Psylliodes</taxon>
    </lineage>
</organism>